<feature type="transmembrane region" description="Helical" evidence="10">
    <location>
        <begin position="30"/>
        <end position="48"/>
    </location>
</feature>
<comment type="caution">
    <text evidence="12">The sequence shown here is derived from an EMBL/GenBank/DDBJ whole genome shotgun (WGS) entry which is preliminary data.</text>
</comment>
<keyword evidence="3 10" id="KW-1003">Cell membrane</keyword>
<keyword evidence="10" id="KW-0050">Antiport</keyword>
<dbReference type="GO" id="GO:0005886">
    <property type="term" value="C:plasma membrane"/>
    <property type="evidence" value="ECO:0007669"/>
    <property type="project" value="UniProtKB-SubCell"/>
</dbReference>
<evidence type="ECO:0000256" key="3">
    <source>
        <dbReference type="ARBA" id="ARBA00022475"/>
    </source>
</evidence>
<evidence type="ECO:0000256" key="5">
    <source>
        <dbReference type="ARBA" id="ARBA00022989"/>
    </source>
</evidence>
<comment type="caution">
    <text evidence="10">Lacks conserved residue(s) required for the propagation of feature annotation.</text>
</comment>
<dbReference type="InterPro" id="IPR018422">
    <property type="entry name" value="Cation/H_exchanger_CPA1"/>
</dbReference>
<keyword evidence="13" id="KW-1185">Reference proteome</keyword>
<protein>
    <submittedName>
        <fullName evidence="12">CPA1 family monovalent cation:H+ antiporter</fullName>
    </submittedName>
</protein>
<accession>A0A841FZL6</accession>
<dbReference type="GO" id="GO:0015386">
    <property type="term" value="F:potassium:proton antiporter activity"/>
    <property type="evidence" value="ECO:0007669"/>
    <property type="project" value="TreeGrafter"/>
</dbReference>
<reference evidence="12 13" key="1">
    <citation type="submission" date="2020-08" db="EMBL/GenBank/DDBJ databases">
        <title>Genomic Encyclopedia of Type Strains, Phase IV (KMG-IV): sequencing the most valuable type-strain genomes for metagenomic binning, comparative biology and taxonomic classification.</title>
        <authorList>
            <person name="Goeker M."/>
        </authorList>
    </citation>
    <scope>NUCLEOTIDE SEQUENCE [LARGE SCALE GENOMIC DNA]</scope>
    <source>
        <strain evidence="12 13">YIM 65646</strain>
    </source>
</reference>
<feature type="transmembrane region" description="Helical" evidence="10">
    <location>
        <begin position="298"/>
        <end position="323"/>
    </location>
</feature>
<keyword evidence="7 10" id="KW-0406">Ion transport</keyword>
<feature type="transmembrane region" description="Helical" evidence="10">
    <location>
        <begin position="344"/>
        <end position="365"/>
    </location>
</feature>
<evidence type="ECO:0000256" key="2">
    <source>
        <dbReference type="ARBA" id="ARBA00022448"/>
    </source>
</evidence>
<name>A0A841FZL6_9ACTN</name>
<dbReference type="EMBL" id="JACHGT010000018">
    <property type="protein sequence ID" value="MBB6038827.1"/>
    <property type="molecule type" value="Genomic_DNA"/>
</dbReference>
<dbReference type="PANTHER" id="PTHR10110:SF86">
    <property type="entry name" value="SODIUM_HYDROGEN EXCHANGER 7"/>
    <property type="match status" value="1"/>
</dbReference>
<feature type="transmembrane region" description="Helical" evidence="10">
    <location>
        <begin position="6"/>
        <end position="23"/>
    </location>
</feature>
<dbReference type="Pfam" id="PF00999">
    <property type="entry name" value="Na_H_Exchanger"/>
    <property type="match status" value="1"/>
</dbReference>
<dbReference type="PANTHER" id="PTHR10110">
    <property type="entry name" value="SODIUM/HYDROGEN EXCHANGER"/>
    <property type="match status" value="1"/>
</dbReference>
<organism evidence="12 13">
    <name type="scientific">Phytomonospora endophytica</name>
    <dbReference type="NCBI Taxonomy" id="714109"/>
    <lineage>
        <taxon>Bacteria</taxon>
        <taxon>Bacillati</taxon>
        <taxon>Actinomycetota</taxon>
        <taxon>Actinomycetes</taxon>
        <taxon>Micromonosporales</taxon>
        <taxon>Micromonosporaceae</taxon>
        <taxon>Phytomonospora</taxon>
    </lineage>
</organism>
<feature type="transmembrane region" description="Helical" evidence="10">
    <location>
        <begin position="231"/>
        <end position="247"/>
    </location>
</feature>
<evidence type="ECO:0000256" key="1">
    <source>
        <dbReference type="ARBA" id="ARBA00004651"/>
    </source>
</evidence>
<evidence type="ECO:0000313" key="13">
    <source>
        <dbReference type="Proteomes" id="UP000548476"/>
    </source>
</evidence>
<dbReference type="GO" id="GO:0015385">
    <property type="term" value="F:sodium:proton antiporter activity"/>
    <property type="evidence" value="ECO:0007669"/>
    <property type="project" value="InterPro"/>
</dbReference>
<keyword evidence="5 10" id="KW-1133">Transmembrane helix</keyword>
<feature type="transmembrane region" description="Helical" evidence="10">
    <location>
        <begin position="208"/>
        <end position="225"/>
    </location>
</feature>
<evidence type="ECO:0000256" key="8">
    <source>
        <dbReference type="ARBA" id="ARBA00023136"/>
    </source>
</evidence>
<keyword evidence="9 10" id="KW-0739">Sodium transport</keyword>
<dbReference type="AlphaFoldDB" id="A0A841FZL6"/>
<evidence type="ECO:0000313" key="12">
    <source>
        <dbReference type="EMBL" id="MBB6038827.1"/>
    </source>
</evidence>
<dbReference type="Proteomes" id="UP000548476">
    <property type="component" value="Unassembled WGS sequence"/>
</dbReference>
<dbReference type="GO" id="GO:0098719">
    <property type="term" value="P:sodium ion import across plasma membrane"/>
    <property type="evidence" value="ECO:0007669"/>
    <property type="project" value="TreeGrafter"/>
</dbReference>
<evidence type="ECO:0000256" key="10">
    <source>
        <dbReference type="RuleBase" id="RU366002"/>
    </source>
</evidence>
<evidence type="ECO:0000256" key="7">
    <source>
        <dbReference type="ARBA" id="ARBA00023065"/>
    </source>
</evidence>
<sequence length="525" mass="55905">MVGLELVVVLGVALLACHTLGRVLRIAPPILLLACGVGLGFVPVFTSVSLPPETMLLLFLPALLYWESLTTSLREIKRDARGILLMSTVLVVLTAAAVAAIAHAFGVPWGPAWVLGAAVAPTDATAVAALARSLPRRTVTVLRAESLVNDGTALVLYGVAVGVTVGEETFSLGHVSGMFAISYLGGALAGVLTAWTGTVVRRRIDSPILGNVAMIVIPFTAYLLAELVHASGVLAVVVCGLIISQVGPRAGRADTRLQVNAFWSLATFILNGALFVLVGLELPPAVEGLESVDIVDALIAVAVIYTTVIGLRFVFQFASAYTIRLLDRRPKQKTLRISNRVRCVNAVAGFRGAVSLAAALGVPVTLTAGGAFPDRDFIIFVTAGVIALTLVVNGLALPRLLRWARLPDDTDIDEEEELAETTAAEEAMAAIPDVAAGLGTREAVVDQTVREYEQHLAALHADDADDDAVLHKDDYNELRLALIARKRATVLRLRDEHTIDDTVLRRVQTQLDIEEARLSREDLVD</sequence>
<evidence type="ECO:0000256" key="4">
    <source>
        <dbReference type="ARBA" id="ARBA00022692"/>
    </source>
</evidence>
<feature type="transmembrane region" description="Helical" evidence="10">
    <location>
        <begin position="83"/>
        <end position="106"/>
    </location>
</feature>
<keyword evidence="8 10" id="KW-0472">Membrane</keyword>
<keyword evidence="4 10" id="KW-0812">Transmembrane</keyword>
<comment type="function">
    <text evidence="10">Na(+)/H(+) antiporter that extrudes sodium in exchange for external protons.</text>
</comment>
<feature type="transmembrane region" description="Helical" evidence="10">
    <location>
        <begin position="54"/>
        <end position="71"/>
    </location>
</feature>
<dbReference type="NCBIfam" id="TIGR00831">
    <property type="entry name" value="a_cpa1"/>
    <property type="match status" value="1"/>
</dbReference>
<comment type="subcellular location">
    <subcellularLocation>
        <location evidence="1 10">Cell membrane</location>
        <topology evidence="1 10">Multi-pass membrane protein</topology>
    </subcellularLocation>
</comment>
<feature type="domain" description="Cation/H+ exchanger transmembrane" evidence="11">
    <location>
        <begin position="14"/>
        <end position="403"/>
    </location>
</feature>
<keyword evidence="2 10" id="KW-0813">Transport</keyword>
<feature type="transmembrane region" description="Helical" evidence="10">
    <location>
        <begin position="259"/>
        <end position="278"/>
    </location>
</feature>
<evidence type="ECO:0000256" key="9">
    <source>
        <dbReference type="ARBA" id="ARBA00023201"/>
    </source>
</evidence>
<feature type="transmembrane region" description="Helical" evidence="10">
    <location>
        <begin position="377"/>
        <end position="397"/>
    </location>
</feature>
<feature type="transmembrane region" description="Helical" evidence="10">
    <location>
        <begin position="177"/>
        <end position="196"/>
    </location>
</feature>
<dbReference type="InterPro" id="IPR004705">
    <property type="entry name" value="Cation/H_exchanger_CPA1_bac"/>
</dbReference>
<dbReference type="Gene3D" id="6.10.140.1330">
    <property type="match status" value="1"/>
</dbReference>
<dbReference type="GO" id="GO:0051453">
    <property type="term" value="P:regulation of intracellular pH"/>
    <property type="evidence" value="ECO:0007669"/>
    <property type="project" value="TreeGrafter"/>
</dbReference>
<evidence type="ECO:0000256" key="6">
    <source>
        <dbReference type="ARBA" id="ARBA00023053"/>
    </source>
</evidence>
<feature type="transmembrane region" description="Helical" evidence="10">
    <location>
        <begin position="112"/>
        <end position="135"/>
    </location>
</feature>
<comment type="similarity">
    <text evidence="10">Belongs to the monovalent cation:proton antiporter 1 (CPA1) transporter (TC 2.A.36) family.</text>
</comment>
<proteinExistence type="inferred from homology"/>
<dbReference type="RefSeq" id="WP_184791661.1">
    <property type="nucleotide sequence ID" value="NZ_BONT01000060.1"/>
</dbReference>
<dbReference type="InterPro" id="IPR006153">
    <property type="entry name" value="Cation/H_exchanger_TM"/>
</dbReference>
<gene>
    <name evidence="12" type="ORF">HNR73_006713</name>
</gene>
<evidence type="ECO:0000259" key="11">
    <source>
        <dbReference type="Pfam" id="PF00999"/>
    </source>
</evidence>
<keyword evidence="6 10" id="KW-0915">Sodium</keyword>
<feature type="transmembrane region" description="Helical" evidence="10">
    <location>
        <begin position="147"/>
        <end position="165"/>
    </location>
</feature>